<accession>A0A835CDX3</accession>
<evidence type="ECO:0000313" key="3">
    <source>
        <dbReference type="Proteomes" id="UP000634136"/>
    </source>
</evidence>
<feature type="region of interest" description="Disordered" evidence="1">
    <location>
        <begin position="1"/>
        <end position="22"/>
    </location>
</feature>
<proteinExistence type="predicted"/>
<sequence length="68" mass="7785">MHGLGVDGRENLRRQLGHKFRPQRVIRVPAGAAPGATLPQQRRTRIRTRFTIHEWRQDTGRKAFVASA</sequence>
<comment type="caution">
    <text evidence="2">The sequence shown here is derived from an EMBL/GenBank/DDBJ whole genome shotgun (WGS) entry which is preliminary data.</text>
</comment>
<gene>
    <name evidence="2" type="ORF">G2W53_006368</name>
</gene>
<protein>
    <submittedName>
        <fullName evidence="2">Metal tolerance protein 4</fullName>
    </submittedName>
</protein>
<organism evidence="2 3">
    <name type="scientific">Senna tora</name>
    <dbReference type="NCBI Taxonomy" id="362788"/>
    <lineage>
        <taxon>Eukaryota</taxon>
        <taxon>Viridiplantae</taxon>
        <taxon>Streptophyta</taxon>
        <taxon>Embryophyta</taxon>
        <taxon>Tracheophyta</taxon>
        <taxon>Spermatophyta</taxon>
        <taxon>Magnoliopsida</taxon>
        <taxon>eudicotyledons</taxon>
        <taxon>Gunneridae</taxon>
        <taxon>Pentapetalae</taxon>
        <taxon>rosids</taxon>
        <taxon>fabids</taxon>
        <taxon>Fabales</taxon>
        <taxon>Fabaceae</taxon>
        <taxon>Caesalpinioideae</taxon>
        <taxon>Cassia clade</taxon>
        <taxon>Senna</taxon>
    </lineage>
</organism>
<dbReference type="Proteomes" id="UP000634136">
    <property type="component" value="Unassembled WGS sequence"/>
</dbReference>
<reference evidence="2" key="1">
    <citation type="submission" date="2020-09" db="EMBL/GenBank/DDBJ databases">
        <title>Genome-Enabled Discovery of Anthraquinone Biosynthesis in Senna tora.</title>
        <authorList>
            <person name="Kang S.-H."/>
            <person name="Pandey R.P."/>
            <person name="Lee C.-M."/>
            <person name="Sim J.-S."/>
            <person name="Jeong J.-T."/>
            <person name="Choi B.-S."/>
            <person name="Jung M."/>
            <person name="Ginzburg D."/>
            <person name="Zhao K."/>
            <person name="Won S.Y."/>
            <person name="Oh T.-J."/>
            <person name="Yu Y."/>
            <person name="Kim N.-H."/>
            <person name="Lee O.R."/>
            <person name="Lee T.-H."/>
            <person name="Bashyal P."/>
            <person name="Kim T.-S."/>
            <person name="Lee W.-H."/>
            <person name="Kawkins C."/>
            <person name="Kim C.-K."/>
            <person name="Kim J.S."/>
            <person name="Ahn B.O."/>
            <person name="Rhee S.Y."/>
            <person name="Sohng J.K."/>
        </authorList>
    </citation>
    <scope>NUCLEOTIDE SEQUENCE</scope>
    <source>
        <tissue evidence="2">Leaf</tissue>
    </source>
</reference>
<evidence type="ECO:0000256" key="1">
    <source>
        <dbReference type="SAM" id="MobiDB-lite"/>
    </source>
</evidence>
<dbReference type="EMBL" id="JAAIUW010000003">
    <property type="protein sequence ID" value="KAF7837886.1"/>
    <property type="molecule type" value="Genomic_DNA"/>
</dbReference>
<keyword evidence="3" id="KW-1185">Reference proteome</keyword>
<evidence type="ECO:0000313" key="2">
    <source>
        <dbReference type="EMBL" id="KAF7837886.1"/>
    </source>
</evidence>
<dbReference type="AlphaFoldDB" id="A0A835CDX3"/>
<name>A0A835CDX3_9FABA</name>